<feature type="transmembrane region" description="Helical" evidence="1">
    <location>
        <begin position="35"/>
        <end position="55"/>
    </location>
</feature>
<protein>
    <recommendedName>
        <fullName evidence="4">Steroid 5-alpha reductase C-terminal domain-containing protein</fullName>
    </recommendedName>
</protein>
<gene>
    <name evidence="2" type="ORF">LIPSTDRAFT_69342</name>
</gene>
<dbReference type="EMBL" id="KV454291">
    <property type="protein sequence ID" value="ODQ75151.1"/>
    <property type="molecule type" value="Genomic_DNA"/>
</dbReference>
<keyword evidence="1" id="KW-1133">Transmembrane helix</keyword>
<dbReference type="PANTHER" id="PTHR32251">
    <property type="entry name" value="3-OXO-5-ALPHA-STEROID 4-DEHYDROGENASE"/>
    <property type="match status" value="1"/>
</dbReference>
<dbReference type="GO" id="GO:0016020">
    <property type="term" value="C:membrane"/>
    <property type="evidence" value="ECO:0007669"/>
    <property type="project" value="TreeGrafter"/>
</dbReference>
<keyword evidence="3" id="KW-1185">Reference proteome</keyword>
<dbReference type="InterPro" id="IPR010721">
    <property type="entry name" value="UstE-like"/>
</dbReference>
<reference evidence="2 3" key="1">
    <citation type="journal article" date="2016" name="Proc. Natl. Acad. Sci. U.S.A.">
        <title>Comparative genomics of biotechnologically important yeasts.</title>
        <authorList>
            <person name="Riley R."/>
            <person name="Haridas S."/>
            <person name="Wolfe K.H."/>
            <person name="Lopes M.R."/>
            <person name="Hittinger C.T."/>
            <person name="Goeker M."/>
            <person name="Salamov A.A."/>
            <person name="Wisecaver J.H."/>
            <person name="Long T.M."/>
            <person name="Calvey C.H."/>
            <person name="Aerts A.L."/>
            <person name="Barry K.W."/>
            <person name="Choi C."/>
            <person name="Clum A."/>
            <person name="Coughlan A.Y."/>
            <person name="Deshpande S."/>
            <person name="Douglass A.P."/>
            <person name="Hanson S.J."/>
            <person name="Klenk H.-P."/>
            <person name="LaButti K.M."/>
            <person name="Lapidus A."/>
            <person name="Lindquist E.A."/>
            <person name="Lipzen A.M."/>
            <person name="Meier-Kolthoff J.P."/>
            <person name="Ohm R.A."/>
            <person name="Otillar R.P."/>
            <person name="Pangilinan J.L."/>
            <person name="Peng Y."/>
            <person name="Rokas A."/>
            <person name="Rosa C.A."/>
            <person name="Scheuner C."/>
            <person name="Sibirny A.A."/>
            <person name="Slot J.C."/>
            <person name="Stielow J.B."/>
            <person name="Sun H."/>
            <person name="Kurtzman C.P."/>
            <person name="Blackwell M."/>
            <person name="Grigoriev I.V."/>
            <person name="Jeffries T.W."/>
        </authorList>
    </citation>
    <scope>NUCLEOTIDE SEQUENCE [LARGE SCALE GENOMIC DNA]</scope>
    <source>
        <strain evidence="2 3">NRRL Y-11557</strain>
    </source>
</reference>
<feature type="transmembrane region" description="Helical" evidence="1">
    <location>
        <begin position="137"/>
        <end position="155"/>
    </location>
</feature>
<keyword evidence="1" id="KW-0812">Transmembrane</keyword>
<dbReference type="Pfam" id="PF06966">
    <property type="entry name" value="DUF1295"/>
    <property type="match status" value="1"/>
</dbReference>
<evidence type="ECO:0008006" key="4">
    <source>
        <dbReference type="Google" id="ProtNLM"/>
    </source>
</evidence>
<organism evidence="2 3">
    <name type="scientific">Lipomyces starkeyi NRRL Y-11557</name>
    <dbReference type="NCBI Taxonomy" id="675824"/>
    <lineage>
        <taxon>Eukaryota</taxon>
        <taxon>Fungi</taxon>
        <taxon>Dikarya</taxon>
        <taxon>Ascomycota</taxon>
        <taxon>Saccharomycotina</taxon>
        <taxon>Lipomycetes</taxon>
        <taxon>Lipomycetales</taxon>
        <taxon>Lipomycetaceae</taxon>
        <taxon>Lipomyces</taxon>
    </lineage>
</organism>
<sequence>MATLARFVFSEWELVKACISGDIVFYDFYLTSHPFTSTLWITFGFMVITFISCHIGKKHDFTLVDKLWPAIPLSCTVNYILHGYLNGNISYRLSLILPFQTIWAYHLAELFARRGGYSGFEDHRWTKVKASMNHDPVKLFFFSIFFVSIYQPLMLINNTMPECMLWEAGSSSLNFGDYAFLFLYIGLIGFEYLCDKYQQDYQIAKAKYKETGEVTSGYRQAQLERGFCTVGPFAYSRHPAFFTEQLIWVSLYFWGAYVSGKPINWTIIGPLVFVIFVVNSSRFTELISAERYPAYKQYMVHVGMLVPLPGKIWIEPKAD</sequence>
<evidence type="ECO:0000313" key="2">
    <source>
        <dbReference type="EMBL" id="ODQ75151.1"/>
    </source>
</evidence>
<name>A0A1E3QBV6_LIPST</name>
<dbReference type="OrthoDB" id="201504at2759"/>
<evidence type="ECO:0000313" key="3">
    <source>
        <dbReference type="Proteomes" id="UP000094385"/>
    </source>
</evidence>
<feature type="transmembrane region" description="Helical" evidence="1">
    <location>
        <begin position="175"/>
        <end position="194"/>
    </location>
</feature>
<accession>A0A1E3QBV6</accession>
<proteinExistence type="predicted"/>
<dbReference type="Gene3D" id="1.20.120.1630">
    <property type="match status" value="1"/>
</dbReference>
<dbReference type="AlphaFoldDB" id="A0A1E3QBV6"/>
<dbReference type="PANTHER" id="PTHR32251:SF23">
    <property type="entry name" value="3-OXO-5-ALPHA-STEROID 4-DEHYDROGENASE (DUF1295)"/>
    <property type="match status" value="1"/>
</dbReference>
<evidence type="ECO:0000256" key="1">
    <source>
        <dbReference type="SAM" id="Phobius"/>
    </source>
</evidence>
<keyword evidence="1" id="KW-0472">Membrane</keyword>
<dbReference type="Proteomes" id="UP000094385">
    <property type="component" value="Unassembled WGS sequence"/>
</dbReference>